<organism evidence="2 3">
    <name type="scientific">Salvia divinorum</name>
    <name type="common">Maria pastora</name>
    <name type="synonym">Diviner's sage</name>
    <dbReference type="NCBI Taxonomy" id="28513"/>
    <lineage>
        <taxon>Eukaryota</taxon>
        <taxon>Viridiplantae</taxon>
        <taxon>Streptophyta</taxon>
        <taxon>Embryophyta</taxon>
        <taxon>Tracheophyta</taxon>
        <taxon>Spermatophyta</taxon>
        <taxon>Magnoliopsida</taxon>
        <taxon>eudicotyledons</taxon>
        <taxon>Gunneridae</taxon>
        <taxon>Pentapetalae</taxon>
        <taxon>asterids</taxon>
        <taxon>lamiids</taxon>
        <taxon>Lamiales</taxon>
        <taxon>Lamiaceae</taxon>
        <taxon>Nepetoideae</taxon>
        <taxon>Mentheae</taxon>
        <taxon>Salviinae</taxon>
        <taxon>Salvia</taxon>
        <taxon>Salvia subgen. Calosphace</taxon>
    </lineage>
</organism>
<dbReference type="GO" id="GO:0035299">
    <property type="term" value="F:inositol-1,3,4,5,6-pentakisphosphate 2-kinase activity"/>
    <property type="evidence" value="ECO:0007669"/>
    <property type="project" value="UniProtKB-EC"/>
</dbReference>
<dbReference type="Gene3D" id="3.30.200.110">
    <property type="entry name" value="Inositol-pentakisphosphate 2-kinase, N-lobe"/>
    <property type="match status" value="1"/>
</dbReference>
<dbReference type="AlphaFoldDB" id="A0ABD1GSN1"/>
<keyword evidence="2" id="KW-0808">Transferase</keyword>
<dbReference type="EC" id="2.7.1.158" evidence="2"/>
<evidence type="ECO:0000256" key="1">
    <source>
        <dbReference type="SAM" id="MobiDB-lite"/>
    </source>
</evidence>
<dbReference type="EMBL" id="JBEAFC010000008">
    <property type="protein sequence ID" value="KAL1546770.1"/>
    <property type="molecule type" value="Genomic_DNA"/>
</dbReference>
<gene>
    <name evidence="2" type="primary">IPK1</name>
    <name evidence="2" type="ORF">AAHA92_23325</name>
</gene>
<accession>A0ABD1GSN1</accession>
<name>A0ABD1GSN1_SALDI</name>
<comment type="caution">
    <text evidence="2">The sequence shown here is derived from an EMBL/GenBank/DDBJ whole genome shotgun (WGS) entry which is preliminary data.</text>
</comment>
<feature type="region of interest" description="Disordered" evidence="1">
    <location>
        <begin position="1"/>
        <end position="41"/>
    </location>
</feature>
<reference evidence="2 3" key="1">
    <citation type="submission" date="2024-06" db="EMBL/GenBank/DDBJ databases">
        <title>A chromosome level genome sequence of Diviner's sage (Salvia divinorum).</title>
        <authorList>
            <person name="Ford S.A."/>
            <person name="Ro D.-K."/>
            <person name="Ness R.W."/>
            <person name="Phillips M.A."/>
        </authorList>
    </citation>
    <scope>NUCLEOTIDE SEQUENCE [LARGE SCALE GENOMIC DNA]</scope>
    <source>
        <strain evidence="2">SAF-2024a</strain>
        <tissue evidence="2">Leaf</tissue>
    </source>
</reference>
<evidence type="ECO:0000313" key="2">
    <source>
        <dbReference type="EMBL" id="KAL1546770.1"/>
    </source>
</evidence>
<feature type="compositionally biased region" description="Polar residues" evidence="1">
    <location>
        <begin position="1"/>
        <end position="19"/>
    </location>
</feature>
<dbReference type="InterPro" id="IPR043001">
    <property type="entry name" value="IP5_2-K_N_lobe"/>
</dbReference>
<dbReference type="Proteomes" id="UP001567538">
    <property type="component" value="Unassembled WGS sequence"/>
</dbReference>
<proteinExistence type="predicted"/>
<keyword evidence="3" id="KW-1185">Reference proteome</keyword>
<sequence length="157" mass="17808">MYSYPNPNGVQSQTGSPDSPQDEFEVRSRTPPSRRASDDEPLTVGKVLRIQKVPNDRPECENGHSALLNHESLLWGKFEGIVSAPTEEIVEHVYEQKIHALVSREFLESVDNKVLCQRLGVLMLPESRDSVLLIADHSLFHHGITYEMHLKFVCNFV</sequence>
<evidence type="ECO:0000313" key="3">
    <source>
        <dbReference type="Proteomes" id="UP001567538"/>
    </source>
</evidence>
<protein>
    <submittedName>
        <fullName evidence="2">Inositol-pentakisphosphate 2-kinase</fullName>
        <ecNumber evidence="2">2.7.1.158</ecNumber>
    </submittedName>
</protein>